<evidence type="ECO:0000313" key="2">
    <source>
        <dbReference type="EMBL" id="MDU0327410.1"/>
    </source>
</evidence>
<protein>
    <recommendedName>
        <fullName evidence="4">O-antigen ligase family protein</fullName>
    </recommendedName>
</protein>
<gene>
    <name evidence="2" type="ORF">RWH43_11650</name>
</gene>
<feature type="transmembrane region" description="Helical" evidence="1">
    <location>
        <begin position="237"/>
        <end position="254"/>
    </location>
</feature>
<accession>A0ABU3RXX6</accession>
<dbReference type="InterPro" id="IPR051533">
    <property type="entry name" value="WaaL-like"/>
</dbReference>
<dbReference type="EMBL" id="JAWDIU010000003">
    <property type="protein sequence ID" value="MDU0327410.1"/>
    <property type="molecule type" value="Genomic_DNA"/>
</dbReference>
<evidence type="ECO:0000313" key="3">
    <source>
        <dbReference type="Proteomes" id="UP001256673"/>
    </source>
</evidence>
<name>A0ABU3RXX6_9MICO</name>
<feature type="transmembrane region" description="Helical" evidence="1">
    <location>
        <begin position="146"/>
        <end position="164"/>
    </location>
</feature>
<evidence type="ECO:0008006" key="4">
    <source>
        <dbReference type="Google" id="ProtNLM"/>
    </source>
</evidence>
<proteinExistence type="predicted"/>
<dbReference type="PANTHER" id="PTHR37422:SF13">
    <property type="entry name" value="LIPOPOLYSACCHARIDE BIOSYNTHESIS PROTEIN PA4999-RELATED"/>
    <property type="match status" value="1"/>
</dbReference>
<feature type="transmembrane region" description="Helical" evidence="1">
    <location>
        <begin position="98"/>
        <end position="115"/>
    </location>
</feature>
<sequence>MSTLTSPATLGRAPGRPEKGWVNSRALRWTAVIVVWAYSVVPAVVETALIDRQHYKEGKTASNPLVVALVDALSIAVPILAVGLLLLMLLFSKVTGESLLLVVAPGLVLAANELVHGREPTLGLLITSAVGTLLVIARVKPRDLGILGYLGALVAAAAIALSYLDPAKVFISGGSETFEKSLTGTSLLSGIFSNANVFGMFLALALPFAFTARRWWVRWPLIGVIAWALVLTSSRTALAGAVVVLAVIALSRVLPQPAFRVAAVVGLIAACITCVRVPFTETDPEAYTFRGAIWMFNREELGGHWLFGLGAHWYADNYAMLSNALSSAASHGHNLVLTTLVMGGAVTLAAWAAVIVVAFVSSLRDTDRRQQAVGVAFVLGLVVIGVTETPFGMLGWGPLSSSTVLPLFVLAARHWIDRDDRTQLAQAIASMPREAMSRSALRAMRR</sequence>
<feature type="transmembrane region" description="Helical" evidence="1">
    <location>
        <begin position="335"/>
        <end position="360"/>
    </location>
</feature>
<reference evidence="2 3" key="1">
    <citation type="submission" date="2023-09" db="EMBL/GenBank/DDBJ databases">
        <title>Microbacterium fusihabitans sp. nov., Microbacterium phycihabitans sp. nov., and Microbacterium cervinum sp. nov., isolated from dried seaweeds of beach.</title>
        <authorList>
            <person name="Lee S.D."/>
        </authorList>
    </citation>
    <scope>NUCLEOTIDE SEQUENCE [LARGE SCALE GENOMIC DNA]</scope>
    <source>
        <strain evidence="2 3">KSW2-21</strain>
    </source>
</reference>
<keyword evidence="3" id="KW-1185">Reference proteome</keyword>
<evidence type="ECO:0000256" key="1">
    <source>
        <dbReference type="SAM" id="Phobius"/>
    </source>
</evidence>
<keyword evidence="1" id="KW-0812">Transmembrane</keyword>
<feature type="transmembrane region" description="Helical" evidence="1">
    <location>
        <begin position="26"/>
        <end position="45"/>
    </location>
</feature>
<dbReference type="PANTHER" id="PTHR37422">
    <property type="entry name" value="TEICHURONIC ACID BIOSYNTHESIS PROTEIN TUAE"/>
    <property type="match status" value="1"/>
</dbReference>
<feature type="transmembrane region" description="Helical" evidence="1">
    <location>
        <begin position="399"/>
        <end position="416"/>
    </location>
</feature>
<feature type="transmembrane region" description="Helical" evidence="1">
    <location>
        <begin position="121"/>
        <end position="139"/>
    </location>
</feature>
<keyword evidence="1" id="KW-0472">Membrane</keyword>
<feature type="transmembrane region" description="Helical" evidence="1">
    <location>
        <begin position="184"/>
        <end position="208"/>
    </location>
</feature>
<comment type="caution">
    <text evidence="2">The sequence shown here is derived from an EMBL/GenBank/DDBJ whole genome shotgun (WGS) entry which is preliminary data.</text>
</comment>
<feature type="transmembrane region" description="Helical" evidence="1">
    <location>
        <begin position="372"/>
        <end position="393"/>
    </location>
</feature>
<keyword evidence="1" id="KW-1133">Transmembrane helix</keyword>
<dbReference type="RefSeq" id="WP_187358454.1">
    <property type="nucleotide sequence ID" value="NZ_JAWDIU010000003.1"/>
</dbReference>
<organism evidence="2 3">
    <name type="scientific">Microbacterium algihabitans</name>
    <dbReference type="NCBI Taxonomy" id="3075992"/>
    <lineage>
        <taxon>Bacteria</taxon>
        <taxon>Bacillati</taxon>
        <taxon>Actinomycetota</taxon>
        <taxon>Actinomycetes</taxon>
        <taxon>Micrococcales</taxon>
        <taxon>Microbacteriaceae</taxon>
        <taxon>Microbacterium</taxon>
    </lineage>
</organism>
<feature type="transmembrane region" description="Helical" evidence="1">
    <location>
        <begin position="65"/>
        <end position="91"/>
    </location>
</feature>
<feature type="transmembrane region" description="Helical" evidence="1">
    <location>
        <begin position="215"/>
        <end position="231"/>
    </location>
</feature>
<feature type="transmembrane region" description="Helical" evidence="1">
    <location>
        <begin position="261"/>
        <end position="279"/>
    </location>
</feature>
<dbReference type="Proteomes" id="UP001256673">
    <property type="component" value="Unassembled WGS sequence"/>
</dbReference>